<evidence type="ECO:0000313" key="6">
    <source>
        <dbReference type="EMBL" id="CAD8408705.1"/>
    </source>
</evidence>
<dbReference type="AlphaFoldDB" id="A0A7S0C0N3"/>
<proteinExistence type="predicted"/>
<evidence type="ECO:0000256" key="2">
    <source>
        <dbReference type="ARBA" id="ARBA00023242"/>
    </source>
</evidence>
<sequence>MSTKKRRGGKRIRRMKERFEETELMKQANKRAFSKEAGEYGDDAMGLSMGLLDSKESGKIRQTTEKKKMRQANTKASRKKALQLSSGTTNGLASSMVFTPVQGLELVNPNANRDRVNEANLKWFGENAGFRSALPKEG</sequence>
<dbReference type="GO" id="GO:0000244">
    <property type="term" value="P:spliceosomal tri-snRNP complex assembly"/>
    <property type="evidence" value="ECO:0007669"/>
    <property type="project" value="InterPro"/>
</dbReference>
<dbReference type="InterPro" id="IPR027105">
    <property type="entry name" value="Prp31"/>
</dbReference>
<feature type="region of interest" description="Disordered" evidence="4">
    <location>
        <begin position="51"/>
        <end position="93"/>
    </location>
</feature>
<reference evidence="6" key="1">
    <citation type="submission" date="2021-01" db="EMBL/GenBank/DDBJ databases">
        <authorList>
            <person name="Corre E."/>
            <person name="Pelletier E."/>
            <person name="Niang G."/>
            <person name="Scheremetjew M."/>
            <person name="Finn R."/>
            <person name="Kale V."/>
            <person name="Holt S."/>
            <person name="Cochrane G."/>
            <person name="Meng A."/>
            <person name="Brown T."/>
            <person name="Cohen L."/>
        </authorList>
    </citation>
    <scope>NUCLEOTIDE SEQUENCE</scope>
    <source>
        <strain evidence="6">CCAP1064/1</strain>
    </source>
</reference>
<accession>A0A7S0C0N3</accession>
<protein>
    <recommendedName>
        <fullName evidence="5">Prp31 C-terminal domain-containing protein</fullName>
    </recommendedName>
</protein>
<feature type="compositionally biased region" description="Polar residues" evidence="4">
    <location>
        <begin position="83"/>
        <end position="93"/>
    </location>
</feature>
<dbReference type="PANTHER" id="PTHR13904">
    <property type="entry name" value="PRE-MRNA SPLICING FACTOR PRP31"/>
    <property type="match status" value="1"/>
</dbReference>
<dbReference type="GO" id="GO:0071011">
    <property type="term" value="C:precatalytic spliceosome"/>
    <property type="evidence" value="ECO:0007669"/>
    <property type="project" value="TreeGrafter"/>
</dbReference>
<dbReference type="EMBL" id="HBEL01010099">
    <property type="protein sequence ID" value="CAD8408705.1"/>
    <property type="molecule type" value="Transcribed_RNA"/>
</dbReference>
<comment type="subcellular location">
    <subcellularLocation>
        <location evidence="1">Nucleus</location>
    </subcellularLocation>
</comment>
<keyword evidence="3" id="KW-0687">Ribonucleoprotein</keyword>
<organism evidence="6">
    <name type="scientific">Proboscia inermis</name>
    <dbReference type="NCBI Taxonomy" id="420281"/>
    <lineage>
        <taxon>Eukaryota</taxon>
        <taxon>Sar</taxon>
        <taxon>Stramenopiles</taxon>
        <taxon>Ochrophyta</taxon>
        <taxon>Bacillariophyta</taxon>
        <taxon>Coscinodiscophyceae</taxon>
        <taxon>Rhizosoleniophycidae</taxon>
        <taxon>Rhizosoleniales</taxon>
        <taxon>Rhizosoleniaceae</taxon>
        <taxon>Proboscia</taxon>
    </lineage>
</organism>
<evidence type="ECO:0000256" key="4">
    <source>
        <dbReference type="SAM" id="MobiDB-lite"/>
    </source>
</evidence>
<name>A0A7S0C0N3_9STRA</name>
<dbReference type="PANTHER" id="PTHR13904:SF0">
    <property type="entry name" value="U4_U6 SMALL NUCLEAR RIBONUCLEOPROTEIN PRP31"/>
    <property type="match status" value="1"/>
</dbReference>
<evidence type="ECO:0000256" key="3">
    <source>
        <dbReference type="ARBA" id="ARBA00023274"/>
    </source>
</evidence>
<dbReference type="GO" id="GO:0005687">
    <property type="term" value="C:U4 snRNP"/>
    <property type="evidence" value="ECO:0007669"/>
    <property type="project" value="TreeGrafter"/>
</dbReference>
<dbReference type="Pfam" id="PF09785">
    <property type="entry name" value="Prp31_C"/>
    <property type="match status" value="1"/>
</dbReference>
<feature type="domain" description="Prp31 C-terminal" evidence="5">
    <location>
        <begin position="3"/>
        <end position="109"/>
    </location>
</feature>
<evidence type="ECO:0000259" key="5">
    <source>
        <dbReference type="Pfam" id="PF09785"/>
    </source>
</evidence>
<dbReference type="InterPro" id="IPR019175">
    <property type="entry name" value="Prp31_C"/>
</dbReference>
<feature type="compositionally biased region" description="Basic and acidic residues" evidence="4">
    <location>
        <begin position="53"/>
        <end position="66"/>
    </location>
</feature>
<dbReference type="GO" id="GO:0046540">
    <property type="term" value="C:U4/U6 x U5 tri-snRNP complex"/>
    <property type="evidence" value="ECO:0007669"/>
    <property type="project" value="InterPro"/>
</dbReference>
<gene>
    <name evidence="6" type="ORF">PINE0816_LOCUS4827</name>
</gene>
<evidence type="ECO:0000256" key="1">
    <source>
        <dbReference type="ARBA" id="ARBA00004123"/>
    </source>
</evidence>
<keyword evidence="2" id="KW-0539">Nucleus</keyword>